<organism evidence="4">
    <name type="scientific">Zea mays</name>
    <name type="common">Maize</name>
    <dbReference type="NCBI Taxonomy" id="4577"/>
    <lineage>
        <taxon>Eukaryota</taxon>
        <taxon>Viridiplantae</taxon>
        <taxon>Streptophyta</taxon>
        <taxon>Embryophyta</taxon>
        <taxon>Tracheophyta</taxon>
        <taxon>Spermatophyta</taxon>
        <taxon>Magnoliopsida</taxon>
        <taxon>Liliopsida</taxon>
        <taxon>Poales</taxon>
        <taxon>Poaceae</taxon>
        <taxon>PACMAD clade</taxon>
        <taxon>Panicoideae</taxon>
        <taxon>Andropogonodae</taxon>
        <taxon>Andropogoneae</taxon>
        <taxon>Tripsacinae</taxon>
        <taxon>Zea</taxon>
    </lineage>
</organism>
<evidence type="ECO:0000313" key="7">
    <source>
        <dbReference type="Proteomes" id="UP000251960"/>
    </source>
</evidence>
<dbReference type="Proteomes" id="UP000251960">
    <property type="component" value="Chromosome 4"/>
</dbReference>
<dbReference type="EMBL" id="NCVQ01000005">
    <property type="protein sequence ID" value="PWZ27220.1"/>
    <property type="molecule type" value="Genomic_DNA"/>
</dbReference>
<dbReference type="Proteomes" id="UP000251960">
    <property type="component" value="Chromosome 1"/>
</dbReference>
<evidence type="ECO:0000313" key="2">
    <source>
        <dbReference type="EMBL" id="PWZ11619.1"/>
    </source>
</evidence>
<dbReference type="Proteomes" id="UP000251960">
    <property type="component" value="Chromosome 8"/>
</dbReference>
<accession>A0A317Y7T1</accession>
<evidence type="ECO:0000313" key="5">
    <source>
        <dbReference type="EMBL" id="PWZ27220.1"/>
    </source>
</evidence>
<gene>
    <name evidence="2" type="ORF">Zm00014a_005005</name>
    <name evidence="3" type="ORF">Zm00014a_005804</name>
    <name evidence="4" type="ORF">Zm00014a_005805</name>
    <name evidence="6" type="ORF">Zm00014a_016182</name>
    <name evidence="5" type="ORF">Zm00014a_024463</name>
    <name evidence="1" type="ORF">Zm00014a_028229</name>
</gene>
<dbReference type="Proteomes" id="UP000251960">
    <property type="component" value="Chromosome 5"/>
</dbReference>
<evidence type="ECO:0000313" key="4">
    <source>
        <dbReference type="EMBL" id="PWZ22312.1"/>
    </source>
</evidence>
<dbReference type="EMBL" id="NCVQ01000006">
    <property type="protein sequence ID" value="PWZ22311.1"/>
    <property type="molecule type" value="Genomic_DNA"/>
</dbReference>
<proteinExistence type="predicted"/>
<sequence length="27" mass="3132">MRANHVVYINKIGVSIWKLVTLVNLYS</sequence>
<dbReference type="AlphaFoldDB" id="A0A317Y7T1"/>
<accession>A0A3L6EMJ7</accession>
<reference evidence="4 7" key="1">
    <citation type="journal article" date="2018" name="Nat. Genet.">
        <title>Extensive intraspecific gene order and gene structural variations between Mo17 and other maize genomes.</title>
        <authorList>
            <person name="Sun S."/>
            <person name="Zhou Y."/>
            <person name="Chen J."/>
            <person name="Shi J."/>
            <person name="Zhao H."/>
            <person name="Zhao H."/>
            <person name="Song W."/>
            <person name="Zhang M."/>
            <person name="Cui Y."/>
            <person name="Dong X."/>
            <person name="Liu H."/>
            <person name="Ma X."/>
            <person name="Jiao Y."/>
            <person name="Wang B."/>
            <person name="Wei X."/>
            <person name="Stein J.C."/>
            <person name="Glaubitz J.C."/>
            <person name="Lu F."/>
            <person name="Yu G."/>
            <person name="Liang C."/>
            <person name="Fengler K."/>
            <person name="Li B."/>
            <person name="Rafalski A."/>
            <person name="Schnable P.S."/>
            <person name="Ware D.H."/>
            <person name="Buckler E.S."/>
            <person name="Lai J."/>
        </authorList>
    </citation>
    <scope>NUCLEOTIDE SEQUENCE [LARGE SCALE GENOMIC DNA]</scope>
    <source>
        <strain evidence="7">cv. Missouri 17</strain>
        <tissue evidence="4">Seedling</tissue>
    </source>
</reference>
<dbReference type="EMBL" id="NCVQ01000009">
    <property type="protein sequence ID" value="PWZ11619.1"/>
    <property type="molecule type" value="Genomic_DNA"/>
</dbReference>
<dbReference type="EMBL" id="NCVQ01000006">
    <property type="protein sequence ID" value="PWZ22312.1"/>
    <property type="molecule type" value="Genomic_DNA"/>
</dbReference>
<dbReference type="EMBL" id="NCVQ01000001">
    <property type="protein sequence ID" value="PWZ54738.1"/>
    <property type="molecule type" value="Genomic_DNA"/>
</dbReference>
<accession>A0A3L6DT10</accession>
<dbReference type="EMBL" id="NCVQ01000009">
    <property type="protein sequence ID" value="PWZ11148.1"/>
    <property type="molecule type" value="Genomic_DNA"/>
</dbReference>
<protein>
    <submittedName>
        <fullName evidence="4">Uncharacterized protein</fullName>
    </submittedName>
</protein>
<evidence type="ECO:0000313" key="6">
    <source>
        <dbReference type="EMBL" id="PWZ54738.1"/>
    </source>
</evidence>
<evidence type="ECO:0000313" key="1">
    <source>
        <dbReference type="EMBL" id="PWZ11148.1"/>
    </source>
</evidence>
<comment type="caution">
    <text evidence="4">The sequence shown here is derived from an EMBL/GenBank/DDBJ whole genome shotgun (WGS) entry which is preliminary data.</text>
</comment>
<evidence type="ECO:0000313" key="3">
    <source>
        <dbReference type="EMBL" id="PWZ22311.1"/>
    </source>
</evidence>
<name>A0A317Y7T1_MAIZE</name>